<dbReference type="Pfam" id="PF17851">
    <property type="entry name" value="GH43_C2"/>
    <property type="match status" value="1"/>
</dbReference>
<dbReference type="InterPro" id="IPR044993">
    <property type="entry name" value="BXL"/>
</dbReference>
<evidence type="ECO:0000313" key="9">
    <source>
        <dbReference type="EMBL" id="RKQ92165.1"/>
    </source>
</evidence>
<dbReference type="InterPro" id="IPR036962">
    <property type="entry name" value="Glyco_hydro_3_N_sf"/>
</dbReference>
<feature type="compositionally biased region" description="Low complexity" evidence="6">
    <location>
        <begin position="1296"/>
        <end position="1315"/>
    </location>
</feature>
<dbReference type="SUPFAM" id="SSF51445">
    <property type="entry name" value="(Trans)glycosidases"/>
    <property type="match status" value="1"/>
</dbReference>
<feature type="region of interest" description="Disordered" evidence="6">
    <location>
        <begin position="1276"/>
        <end position="1328"/>
    </location>
</feature>
<dbReference type="PANTHER" id="PTHR42721:SF3">
    <property type="entry name" value="BETA-D-XYLOSIDASE 5-RELATED"/>
    <property type="match status" value="1"/>
</dbReference>
<dbReference type="PANTHER" id="PTHR42721">
    <property type="entry name" value="SUGAR HYDROLASE-RELATED"/>
    <property type="match status" value="1"/>
</dbReference>
<dbReference type="Gene3D" id="2.60.40.10">
    <property type="entry name" value="Immunoglobulins"/>
    <property type="match status" value="1"/>
</dbReference>
<dbReference type="Gene3D" id="3.20.20.300">
    <property type="entry name" value="Glycoside hydrolase, family 3, N-terminal domain"/>
    <property type="match status" value="1"/>
</dbReference>
<dbReference type="GO" id="GO:0009044">
    <property type="term" value="F:xylan 1,4-beta-xylosidase activity"/>
    <property type="evidence" value="ECO:0007669"/>
    <property type="project" value="InterPro"/>
</dbReference>
<dbReference type="InterPro" id="IPR013320">
    <property type="entry name" value="ConA-like_dom_sf"/>
</dbReference>
<feature type="chain" id="PRO_5038874233" description="Exo-alpha-(1-&gt;6)-L-arabinopyranosidase" evidence="7">
    <location>
        <begin position="22"/>
        <end position="1434"/>
    </location>
</feature>
<dbReference type="InterPro" id="IPR001764">
    <property type="entry name" value="Glyco_hydro_3_N"/>
</dbReference>
<dbReference type="Pfam" id="PF00933">
    <property type="entry name" value="Glyco_hydro_3"/>
    <property type="match status" value="1"/>
</dbReference>
<evidence type="ECO:0000256" key="4">
    <source>
        <dbReference type="ARBA" id="ARBA00058905"/>
    </source>
</evidence>
<dbReference type="InterPro" id="IPR002772">
    <property type="entry name" value="Glyco_hydro_3_C"/>
</dbReference>
<evidence type="ECO:0000313" key="10">
    <source>
        <dbReference type="Proteomes" id="UP000278962"/>
    </source>
</evidence>
<dbReference type="GO" id="GO:0046556">
    <property type="term" value="F:alpha-L-arabinofuranosidase activity"/>
    <property type="evidence" value="ECO:0007669"/>
    <property type="project" value="TreeGrafter"/>
</dbReference>
<dbReference type="RefSeq" id="WP_170178980.1">
    <property type="nucleotide sequence ID" value="NZ_RBIL01000001.1"/>
</dbReference>
<evidence type="ECO:0000256" key="5">
    <source>
        <dbReference type="ARBA" id="ARBA00074219"/>
    </source>
</evidence>
<dbReference type="InterPro" id="IPR041542">
    <property type="entry name" value="GH43_C2"/>
</dbReference>
<name>A0A660LD37_9ACTN</name>
<dbReference type="InterPro" id="IPR017853">
    <property type="entry name" value="GH"/>
</dbReference>
<organism evidence="9 10">
    <name type="scientific">Solirubrobacter pauli</name>
    <dbReference type="NCBI Taxonomy" id="166793"/>
    <lineage>
        <taxon>Bacteria</taxon>
        <taxon>Bacillati</taxon>
        <taxon>Actinomycetota</taxon>
        <taxon>Thermoleophilia</taxon>
        <taxon>Solirubrobacterales</taxon>
        <taxon>Solirubrobacteraceae</taxon>
        <taxon>Solirubrobacter</taxon>
    </lineage>
</organism>
<keyword evidence="3 9" id="KW-0378">Hydrolase</keyword>
<evidence type="ECO:0000259" key="8">
    <source>
        <dbReference type="SMART" id="SM01217"/>
    </source>
</evidence>
<comment type="function">
    <text evidence="4">Catalyzes the hydrolysis of a non-reducing terminal alpha-L-arabinopyranosidic linkage in ginsenoside Rb2 (alpha-L-arabinopyranosyl-(1-&gt;6)-alpha-D-glucopyranosyl) to release alpha-D-glucopyranosyl (Rd). It is not able to hydrolyze alpha-L-arabinofuranosyl-(1-&gt;6)-alpha-D-glucopyranosyl (Rc).</text>
</comment>
<accession>A0A660LD37</accession>
<evidence type="ECO:0000256" key="2">
    <source>
        <dbReference type="ARBA" id="ARBA00022729"/>
    </source>
</evidence>
<dbReference type="FunFam" id="2.60.40.10:FF:000495">
    <property type="entry name" value="Periplasmic beta-glucosidase"/>
    <property type="match status" value="1"/>
</dbReference>
<evidence type="ECO:0000256" key="1">
    <source>
        <dbReference type="ARBA" id="ARBA00005336"/>
    </source>
</evidence>
<proteinExistence type="inferred from homology"/>
<protein>
    <recommendedName>
        <fullName evidence="5">Exo-alpha-(1-&gt;6)-L-arabinopyranosidase</fullName>
    </recommendedName>
</protein>
<keyword evidence="2 7" id="KW-0732">Signal</keyword>
<dbReference type="GO" id="GO:0045493">
    <property type="term" value="P:xylan catabolic process"/>
    <property type="evidence" value="ECO:0007669"/>
    <property type="project" value="InterPro"/>
</dbReference>
<dbReference type="InterPro" id="IPR013783">
    <property type="entry name" value="Ig-like_fold"/>
</dbReference>
<comment type="caution">
    <text evidence="9">The sequence shown here is derived from an EMBL/GenBank/DDBJ whole genome shotgun (WGS) entry which is preliminary data.</text>
</comment>
<gene>
    <name evidence="9" type="ORF">C8N24_2005</name>
</gene>
<sequence>MRNRRAAAAALAGSACLAAVASVGVPLASGRGPEVKVAAADAAPGAPIYLDRHYSYAERAADLVARMTTAEKASQLVSSQAPAIPRLGIRPWGQWNEALHGVSRSQLTYNANATTLSNTTSYPTDQTMGSSWDPDLMYRVATQIGDEAREVSPDNVSNLDFYSPTMNLERDPRWGRTDETYGEDPFHTAAMVSQFVNGMEGKDEQGELLPGAAGYYKTLTTLKHYAANNSEVNRRSGSSDMDDRTLREYYTAAFRDVVRRSDPGSVMSSYNSVNAVGQVPTTGGTSAKAGEQHNPYGAPTASDPYLIDTLLRQTFGFDGYVTSDCDAVQQGTATHRWTIPSWPSAPFARPVNTTERNALAQSAGEDSECNTGFRDNYDYLNRLPAAARDQIKTLVDTYTVNDLDAAAVRVFTSRMKLGEFDDPSLNPWVRDARSRVPQGSWTNDDANQAVTETPARLALAREAGDKTIVLLKNSRNALPLRVPTTGAPRIAVMGLLACPAATTSGQATTCPNAGNVYLGGYSSTQLGAGQANIVTGYDGIKKAVQAINPNATVDLWRGFTNGTNIGTATTVDPAAVAAASGYDQVVVYAGTDLSTANEDQDRTSILLPGAQDALINQVAAANPSTTVYMETIGPVDISAWEPNVGSILWSSYNGQRKGEALADVLLGAYNPSAHLPSTWYANLSQLPEDTDYTLRPTATTPGRTYQYYDGSKGQVRYPFGHGLSYTTFAYRDLAVDDTTPDADATLHVSVDVANTGAVAGTDIPQLYVTTPDAPASAQRPLKRLKGFEKVTLAPGETKRVTFTLKVADLAFFDQDAGRWVVDPGRYGLQVARSSAQAEAQTTVTVRGTLTPTVATVEVKPALAGDAAREIVDRVQFPEGAEIVPNVTVALSDDSLYGFVRNQRDTATGKLEPLGRDLPAGMTITYASNRPDVVRVDGGHLRTVADGVATITATAHYRGGERSRDFVVKVASEPTRLTLNGASLDAVVPDATFTADVHDYDVILPEDVTSAPTLGADAPSDATVQATQAAGVPGTATVHVTGPEGNTLSYSVHFAHAAQTDEFTSGVPGSQWHWIRRSQQGAPNATPGSVQITTEAGDVLSTPTATTNNARNLLLQRALGDWTVETKVDVNANLTATSQQVGLIAYQDDDNYLKFVLAGNSATAAPRLTVISEDRRSCCDPGYAQGSGPVSETLAPATLVPVTAPADLTTATRTIWLRMSKTGARYRLWYSTDGSAFKPVYETGAPLEDVDVGLFAVGPTTVRASFDYLRVSGQTRPATIPALEDEPPTATPTPQGSASPTPTPQGAASPAPTAAPRPDKTPPLLRLRSNGRQHVRTLRTNGLAFRLSADEPVTQLEATLLGRFSSHGKRLALRRLARQTLRSVKAGQTVTLELRPSAALRKRLAREHRLPALLRIRATDAAGNVTTRTKPISFR</sequence>
<reference evidence="9 10" key="1">
    <citation type="submission" date="2018-10" db="EMBL/GenBank/DDBJ databases">
        <title>Genomic Encyclopedia of Archaeal and Bacterial Type Strains, Phase II (KMG-II): from individual species to whole genera.</title>
        <authorList>
            <person name="Goeker M."/>
        </authorList>
    </citation>
    <scope>NUCLEOTIDE SEQUENCE [LARGE SCALE GENOMIC DNA]</scope>
    <source>
        <strain evidence="9 10">DSM 14954</strain>
    </source>
</reference>
<dbReference type="InterPro" id="IPR036881">
    <property type="entry name" value="Glyco_hydro_3_C_sf"/>
</dbReference>
<evidence type="ECO:0000256" key="7">
    <source>
        <dbReference type="SAM" id="SignalP"/>
    </source>
</evidence>
<feature type="signal peptide" evidence="7">
    <location>
        <begin position="1"/>
        <end position="21"/>
    </location>
</feature>
<feature type="domain" description="Fibronectin type III-like" evidence="8">
    <location>
        <begin position="762"/>
        <end position="834"/>
    </location>
</feature>
<dbReference type="SMART" id="SM01217">
    <property type="entry name" value="Fn3_like"/>
    <property type="match status" value="1"/>
</dbReference>
<dbReference type="Proteomes" id="UP000278962">
    <property type="component" value="Unassembled WGS sequence"/>
</dbReference>
<dbReference type="SUPFAM" id="SSF49899">
    <property type="entry name" value="Concanavalin A-like lectins/glucanases"/>
    <property type="match status" value="1"/>
</dbReference>
<keyword evidence="10" id="KW-1185">Reference proteome</keyword>
<dbReference type="Pfam" id="PF01915">
    <property type="entry name" value="Glyco_hydro_3_C"/>
    <property type="match status" value="1"/>
</dbReference>
<dbReference type="Pfam" id="PF14310">
    <property type="entry name" value="Fn3-like"/>
    <property type="match status" value="1"/>
</dbReference>
<dbReference type="SUPFAM" id="SSF52279">
    <property type="entry name" value="Beta-D-glucan exohydrolase, C-terminal domain"/>
    <property type="match status" value="1"/>
</dbReference>
<dbReference type="Gene3D" id="3.40.50.1700">
    <property type="entry name" value="Glycoside hydrolase family 3 C-terminal domain"/>
    <property type="match status" value="1"/>
</dbReference>
<evidence type="ECO:0000256" key="6">
    <source>
        <dbReference type="SAM" id="MobiDB-lite"/>
    </source>
</evidence>
<evidence type="ECO:0000256" key="3">
    <source>
        <dbReference type="ARBA" id="ARBA00022801"/>
    </source>
</evidence>
<dbReference type="Gene3D" id="2.60.120.200">
    <property type="match status" value="1"/>
</dbReference>
<dbReference type="PROSITE" id="PS51257">
    <property type="entry name" value="PROKAR_LIPOPROTEIN"/>
    <property type="match status" value="1"/>
</dbReference>
<dbReference type="EMBL" id="RBIL01000001">
    <property type="protein sequence ID" value="RKQ92165.1"/>
    <property type="molecule type" value="Genomic_DNA"/>
</dbReference>
<dbReference type="GO" id="GO:0008422">
    <property type="term" value="F:beta-glucosidase activity"/>
    <property type="evidence" value="ECO:0007669"/>
    <property type="project" value="UniProtKB-ARBA"/>
</dbReference>
<dbReference type="PRINTS" id="PR00133">
    <property type="entry name" value="GLHYDRLASE3"/>
</dbReference>
<dbReference type="GO" id="GO:0031222">
    <property type="term" value="P:arabinan catabolic process"/>
    <property type="evidence" value="ECO:0007669"/>
    <property type="project" value="TreeGrafter"/>
</dbReference>
<comment type="similarity">
    <text evidence="1">Belongs to the glycosyl hydrolase 3 family.</text>
</comment>
<dbReference type="InterPro" id="IPR026891">
    <property type="entry name" value="Fn3-like"/>
</dbReference>